<protein>
    <submittedName>
        <fullName evidence="1">Uncharacterized protein</fullName>
    </submittedName>
</protein>
<dbReference type="Proteomes" id="UP000326268">
    <property type="component" value="Unassembled WGS sequence"/>
</dbReference>
<sequence length="208" mass="22561">MEEVRACVSTGNKGIISGGCEVANDKVYEEYLKIRKSDCLVRGGAPDKAGNLAREPTSISKFDEWQKSRRQYAMEALLAAKAESLGVFVGASSKTDHLHVSQRLKDALDYFSTFQTLSGRLWAVYDTDSRDATEANSPVQTLTCSITPFPGQGIRPGNASGWKVTQQSPSSIKLEVYSGNDPPLALPVSIIPPMVPVNLTLGSDMDKF</sequence>
<accession>A0A5N7AJ23</accession>
<reference evidence="1 2" key="1">
    <citation type="submission" date="2019-04" db="EMBL/GenBank/DDBJ databases">
        <title>Friends and foes A comparative genomics studyof 23 Aspergillus species from section Flavi.</title>
        <authorList>
            <consortium name="DOE Joint Genome Institute"/>
            <person name="Kjaerbolling I."/>
            <person name="Vesth T."/>
            <person name="Frisvad J.C."/>
            <person name="Nybo J.L."/>
            <person name="Theobald S."/>
            <person name="Kildgaard S."/>
            <person name="Isbrandt T."/>
            <person name="Kuo A."/>
            <person name="Sato A."/>
            <person name="Lyhne E.K."/>
            <person name="Kogle M.E."/>
            <person name="Wiebenga A."/>
            <person name="Kun R.S."/>
            <person name="Lubbers R.J."/>
            <person name="Makela M.R."/>
            <person name="Barry K."/>
            <person name="Chovatia M."/>
            <person name="Clum A."/>
            <person name="Daum C."/>
            <person name="Haridas S."/>
            <person name="He G."/>
            <person name="LaButti K."/>
            <person name="Lipzen A."/>
            <person name="Mondo S."/>
            <person name="Riley R."/>
            <person name="Salamov A."/>
            <person name="Simmons B.A."/>
            <person name="Magnuson J.K."/>
            <person name="Henrissat B."/>
            <person name="Mortensen U.H."/>
            <person name="Larsen T.O."/>
            <person name="Devries R.P."/>
            <person name="Grigoriev I.V."/>
            <person name="Machida M."/>
            <person name="Baker S.E."/>
            <person name="Andersen M.R."/>
        </authorList>
    </citation>
    <scope>NUCLEOTIDE SEQUENCE [LARGE SCALE GENOMIC DNA]</scope>
    <source>
        <strain evidence="1 2">CBS 763.97</strain>
    </source>
</reference>
<dbReference type="GeneID" id="43656025"/>
<name>A0A5N7AJ23_9EURO</name>
<evidence type="ECO:0000313" key="2">
    <source>
        <dbReference type="Proteomes" id="UP000326268"/>
    </source>
</evidence>
<gene>
    <name evidence="1" type="ORF">BDV27DRAFT_152549</name>
</gene>
<dbReference type="RefSeq" id="XP_031932972.1">
    <property type="nucleotide sequence ID" value="XM_032071579.1"/>
</dbReference>
<evidence type="ECO:0000313" key="1">
    <source>
        <dbReference type="EMBL" id="KAE8369891.1"/>
    </source>
</evidence>
<dbReference type="EMBL" id="ML737569">
    <property type="protein sequence ID" value="KAE8369891.1"/>
    <property type="molecule type" value="Genomic_DNA"/>
</dbReference>
<dbReference type="OrthoDB" id="4250793at2759"/>
<keyword evidence="2" id="KW-1185">Reference proteome</keyword>
<proteinExistence type="predicted"/>
<dbReference type="AlphaFoldDB" id="A0A5N7AJ23"/>
<organism evidence="1 2">
    <name type="scientific">Aspergillus caelatus</name>
    <dbReference type="NCBI Taxonomy" id="61420"/>
    <lineage>
        <taxon>Eukaryota</taxon>
        <taxon>Fungi</taxon>
        <taxon>Dikarya</taxon>
        <taxon>Ascomycota</taxon>
        <taxon>Pezizomycotina</taxon>
        <taxon>Eurotiomycetes</taxon>
        <taxon>Eurotiomycetidae</taxon>
        <taxon>Eurotiales</taxon>
        <taxon>Aspergillaceae</taxon>
        <taxon>Aspergillus</taxon>
        <taxon>Aspergillus subgen. Circumdati</taxon>
    </lineage>
</organism>